<evidence type="ECO:0000313" key="11">
    <source>
        <dbReference type="Proteomes" id="UP001281761"/>
    </source>
</evidence>
<dbReference type="InterPro" id="IPR003136">
    <property type="entry name" value="Cytidylate_kin"/>
</dbReference>
<feature type="domain" description="Cytidylate kinase" evidence="9">
    <location>
        <begin position="5"/>
        <end position="224"/>
    </location>
</feature>
<reference evidence="10 11" key="1">
    <citation type="journal article" date="2022" name="bioRxiv">
        <title>Genomics of Preaxostyla Flagellates Illuminates Evolutionary Transitions and the Path Towards Mitochondrial Loss.</title>
        <authorList>
            <person name="Novak L.V.F."/>
            <person name="Treitli S.C."/>
            <person name="Pyrih J."/>
            <person name="Halakuc P."/>
            <person name="Pipaliya S.V."/>
            <person name="Vacek V."/>
            <person name="Brzon O."/>
            <person name="Soukal P."/>
            <person name="Eme L."/>
            <person name="Dacks J.B."/>
            <person name="Karnkowska A."/>
            <person name="Elias M."/>
            <person name="Hampl V."/>
        </authorList>
    </citation>
    <scope>NUCLEOTIDE SEQUENCE [LARGE SCALE GENOMIC DNA]</scope>
    <source>
        <strain evidence="10">NAU3</strain>
        <tissue evidence="10">Gut</tissue>
    </source>
</reference>
<sequence>MLFNVAIDGPAGSGKTSVTFQLAKELGLQYLDTGATYRAATLGCIENNIKSTDEDGCRQMAQQVDVEFNPSDGKQITRFKQRDVSARIRDDDVTARVSEYSAVPVIRHTLVAYQQKISEKGGFIAEGRDIGTVVFKDSPCKIYLSASPEVRAERRAHEIQSKGLHTDKPFQQLKEEILQSITERDFSDSTRTLAPLAIDAHATIFDTSSLTVDEVVAQLKAHIEQTIQGLSDK</sequence>
<dbReference type="SUPFAM" id="SSF52540">
    <property type="entry name" value="P-loop containing nucleoside triphosphate hydrolases"/>
    <property type="match status" value="1"/>
</dbReference>
<keyword evidence="6" id="KW-0067">ATP-binding</keyword>
<evidence type="ECO:0000259" key="9">
    <source>
        <dbReference type="Pfam" id="PF02224"/>
    </source>
</evidence>
<dbReference type="CDD" id="cd02020">
    <property type="entry name" value="CMPK"/>
    <property type="match status" value="1"/>
</dbReference>
<dbReference type="HAMAP" id="MF_00238">
    <property type="entry name" value="Cytidyl_kinase_type1"/>
    <property type="match status" value="1"/>
</dbReference>
<accession>A0ABQ9XM91</accession>
<dbReference type="Gene3D" id="3.40.50.300">
    <property type="entry name" value="P-loop containing nucleotide triphosphate hydrolases"/>
    <property type="match status" value="1"/>
</dbReference>
<evidence type="ECO:0000256" key="6">
    <source>
        <dbReference type="ARBA" id="ARBA00022840"/>
    </source>
</evidence>
<keyword evidence="3 10" id="KW-0808">Transferase</keyword>
<gene>
    <name evidence="10" type="ORF">BLNAU_12729</name>
</gene>
<evidence type="ECO:0000313" key="10">
    <source>
        <dbReference type="EMBL" id="KAK2952320.1"/>
    </source>
</evidence>
<dbReference type="Pfam" id="PF02224">
    <property type="entry name" value="Cytidylate_kin"/>
    <property type="match status" value="1"/>
</dbReference>
<dbReference type="EMBL" id="JARBJD010000105">
    <property type="protein sequence ID" value="KAK2952320.1"/>
    <property type="molecule type" value="Genomic_DNA"/>
</dbReference>
<comment type="catalytic activity">
    <reaction evidence="7">
        <text>dCMP + ATP = dCDP + ADP</text>
        <dbReference type="Rhea" id="RHEA:25094"/>
        <dbReference type="ChEBI" id="CHEBI:30616"/>
        <dbReference type="ChEBI" id="CHEBI:57566"/>
        <dbReference type="ChEBI" id="CHEBI:58593"/>
        <dbReference type="ChEBI" id="CHEBI:456216"/>
        <dbReference type="EC" id="2.7.4.25"/>
    </reaction>
</comment>
<protein>
    <recommendedName>
        <fullName evidence="2">(d)CMP kinase</fullName>
        <ecNumber evidence="2">2.7.4.25</ecNumber>
    </recommendedName>
</protein>
<keyword evidence="5 10" id="KW-0418">Kinase</keyword>
<evidence type="ECO:0000256" key="5">
    <source>
        <dbReference type="ARBA" id="ARBA00022777"/>
    </source>
</evidence>
<dbReference type="Proteomes" id="UP001281761">
    <property type="component" value="Unassembled WGS sequence"/>
</dbReference>
<keyword evidence="4" id="KW-0547">Nucleotide-binding</keyword>
<comment type="similarity">
    <text evidence="1">Belongs to the cytidylate kinase family. Type 1 subfamily.</text>
</comment>
<keyword evidence="11" id="KW-1185">Reference proteome</keyword>
<proteinExistence type="inferred from homology"/>
<comment type="caution">
    <text evidence="10">The sequence shown here is derived from an EMBL/GenBank/DDBJ whole genome shotgun (WGS) entry which is preliminary data.</text>
</comment>
<evidence type="ECO:0000256" key="2">
    <source>
        <dbReference type="ARBA" id="ARBA00012906"/>
    </source>
</evidence>
<dbReference type="InterPro" id="IPR027417">
    <property type="entry name" value="P-loop_NTPase"/>
</dbReference>
<organism evidence="10 11">
    <name type="scientific">Blattamonas nauphoetae</name>
    <dbReference type="NCBI Taxonomy" id="2049346"/>
    <lineage>
        <taxon>Eukaryota</taxon>
        <taxon>Metamonada</taxon>
        <taxon>Preaxostyla</taxon>
        <taxon>Oxymonadida</taxon>
        <taxon>Blattamonas</taxon>
    </lineage>
</organism>
<dbReference type="GO" id="GO:0016301">
    <property type="term" value="F:kinase activity"/>
    <property type="evidence" value="ECO:0007669"/>
    <property type="project" value="UniProtKB-KW"/>
</dbReference>
<dbReference type="NCBIfam" id="TIGR00017">
    <property type="entry name" value="cmk"/>
    <property type="match status" value="1"/>
</dbReference>
<evidence type="ECO:0000256" key="8">
    <source>
        <dbReference type="ARBA" id="ARBA00048478"/>
    </source>
</evidence>
<dbReference type="EC" id="2.7.4.25" evidence="2"/>
<evidence type="ECO:0000256" key="4">
    <source>
        <dbReference type="ARBA" id="ARBA00022741"/>
    </source>
</evidence>
<comment type="catalytic activity">
    <reaction evidence="8">
        <text>CMP + ATP = CDP + ADP</text>
        <dbReference type="Rhea" id="RHEA:11600"/>
        <dbReference type="ChEBI" id="CHEBI:30616"/>
        <dbReference type="ChEBI" id="CHEBI:58069"/>
        <dbReference type="ChEBI" id="CHEBI:60377"/>
        <dbReference type="ChEBI" id="CHEBI:456216"/>
        <dbReference type="EC" id="2.7.4.25"/>
    </reaction>
</comment>
<name>A0ABQ9XM91_9EUKA</name>
<evidence type="ECO:0000256" key="7">
    <source>
        <dbReference type="ARBA" id="ARBA00047615"/>
    </source>
</evidence>
<evidence type="ECO:0000256" key="1">
    <source>
        <dbReference type="ARBA" id="ARBA00009427"/>
    </source>
</evidence>
<evidence type="ECO:0000256" key="3">
    <source>
        <dbReference type="ARBA" id="ARBA00022679"/>
    </source>
</evidence>
<dbReference type="InterPro" id="IPR011994">
    <property type="entry name" value="Cytidylate_kinase_dom"/>
</dbReference>